<dbReference type="PANTHER" id="PTHR32468">
    <property type="entry name" value="CATION/H + ANTIPORTER"/>
    <property type="match status" value="1"/>
</dbReference>
<dbReference type="GO" id="GO:0006885">
    <property type="term" value="P:regulation of pH"/>
    <property type="evidence" value="ECO:0007669"/>
    <property type="project" value="TreeGrafter"/>
</dbReference>
<dbReference type="Proteomes" id="UP000250321">
    <property type="component" value="Unassembled WGS sequence"/>
</dbReference>
<dbReference type="EMBL" id="PJQY01001403">
    <property type="protein sequence ID" value="PQQ02799.1"/>
    <property type="molecule type" value="Genomic_DNA"/>
</dbReference>
<accession>A0A314YCZ6</accession>
<dbReference type="GO" id="GO:0006813">
    <property type="term" value="P:potassium ion transport"/>
    <property type="evidence" value="ECO:0007669"/>
    <property type="project" value="UniProtKB-KW"/>
</dbReference>
<dbReference type="AlphaFoldDB" id="A0A314YCZ6"/>
<comment type="caution">
    <text evidence="5">The sequence shown here is derived from an EMBL/GenBank/DDBJ whole genome shotgun (WGS) entry which is preliminary data.</text>
</comment>
<evidence type="ECO:0000256" key="4">
    <source>
        <dbReference type="ARBA" id="ARBA00023065"/>
    </source>
</evidence>
<keyword evidence="3" id="KW-0630">Potassium</keyword>
<evidence type="ECO:0000256" key="1">
    <source>
        <dbReference type="ARBA" id="ARBA00022448"/>
    </source>
</evidence>
<protein>
    <submittedName>
        <fullName evidence="5">Cation/H(+) antiporter 15</fullName>
    </submittedName>
</protein>
<gene>
    <name evidence="5" type="ORF">Pyn_09303</name>
</gene>
<keyword evidence="2" id="KW-0633">Potassium transport</keyword>
<dbReference type="InterPro" id="IPR050794">
    <property type="entry name" value="CPA2_transporter"/>
</dbReference>
<keyword evidence="1" id="KW-0813">Transport</keyword>
<sequence>MEDSGRERQIDKLYLDEFRLKSKHNPNIQFLEEAVNSWEQTLNLIRELEGEYDLYVVGRRHGSTSPAKAFSDHYLSQTDDQLGPLGEALLTSSFAINASILVVQQGAVVDEPEDENVSVI</sequence>
<organism evidence="5 6">
    <name type="scientific">Prunus yedoensis var. nudiflora</name>
    <dbReference type="NCBI Taxonomy" id="2094558"/>
    <lineage>
        <taxon>Eukaryota</taxon>
        <taxon>Viridiplantae</taxon>
        <taxon>Streptophyta</taxon>
        <taxon>Embryophyta</taxon>
        <taxon>Tracheophyta</taxon>
        <taxon>Spermatophyta</taxon>
        <taxon>Magnoliopsida</taxon>
        <taxon>eudicotyledons</taxon>
        <taxon>Gunneridae</taxon>
        <taxon>Pentapetalae</taxon>
        <taxon>rosids</taxon>
        <taxon>fabids</taxon>
        <taxon>Rosales</taxon>
        <taxon>Rosaceae</taxon>
        <taxon>Amygdaloideae</taxon>
        <taxon>Amygdaleae</taxon>
        <taxon>Prunus</taxon>
    </lineage>
</organism>
<dbReference type="PANTHER" id="PTHR32468:SF74">
    <property type="entry name" value="CATION_H(+) ANTIPORTER 21-RELATED"/>
    <property type="match status" value="1"/>
</dbReference>
<dbReference type="GO" id="GO:0012505">
    <property type="term" value="C:endomembrane system"/>
    <property type="evidence" value="ECO:0007669"/>
    <property type="project" value="TreeGrafter"/>
</dbReference>
<dbReference type="GO" id="GO:0098662">
    <property type="term" value="P:inorganic cation transmembrane transport"/>
    <property type="evidence" value="ECO:0007669"/>
    <property type="project" value="TreeGrafter"/>
</dbReference>
<evidence type="ECO:0000313" key="5">
    <source>
        <dbReference type="EMBL" id="PQQ02799.1"/>
    </source>
</evidence>
<name>A0A314YCZ6_PRUYE</name>
<evidence type="ECO:0000256" key="2">
    <source>
        <dbReference type="ARBA" id="ARBA00022538"/>
    </source>
</evidence>
<keyword evidence="4" id="KW-0406">Ion transport</keyword>
<evidence type="ECO:0000256" key="3">
    <source>
        <dbReference type="ARBA" id="ARBA00022958"/>
    </source>
</evidence>
<evidence type="ECO:0000313" key="6">
    <source>
        <dbReference type="Proteomes" id="UP000250321"/>
    </source>
</evidence>
<reference evidence="5 6" key="1">
    <citation type="submission" date="2018-02" db="EMBL/GenBank/DDBJ databases">
        <title>Draft genome of wild Prunus yedoensis var. nudiflora.</title>
        <authorList>
            <person name="Baek S."/>
            <person name="Kim J.-H."/>
            <person name="Choi K."/>
            <person name="Kim G.-B."/>
            <person name="Cho A."/>
            <person name="Jang H."/>
            <person name="Shin C.-H."/>
            <person name="Yu H.-J."/>
            <person name="Mun J.-H."/>
        </authorList>
    </citation>
    <scope>NUCLEOTIDE SEQUENCE [LARGE SCALE GENOMIC DNA]</scope>
    <source>
        <strain evidence="6">cv. Jeju island</strain>
        <tissue evidence="5">Leaf</tissue>
    </source>
</reference>
<proteinExistence type="predicted"/>
<dbReference type="STRING" id="2094558.A0A314YCZ6"/>
<keyword evidence="6" id="KW-1185">Reference proteome</keyword>